<evidence type="ECO:0000256" key="2">
    <source>
        <dbReference type="SAM" id="MobiDB-lite"/>
    </source>
</evidence>
<organism evidence="4 5">
    <name type="scientific">Cryptotermes secundus</name>
    <dbReference type="NCBI Taxonomy" id="105785"/>
    <lineage>
        <taxon>Eukaryota</taxon>
        <taxon>Metazoa</taxon>
        <taxon>Ecdysozoa</taxon>
        <taxon>Arthropoda</taxon>
        <taxon>Hexapoda</taxon>
        <taxon>Insecta</taxon>
        <taxon>Pterygota</taxon>
        <taxon>Neoptera</taxon>
        <taxon>Polyneoptera</taxon>
        <taxon>Dictyoptera</taxon>
        <taxon>Blattodea</taxon>
        <taxon>Blattoidea</taxon>
        <taxon>Termitoidae</taxon>
        <taxon>Kalotermitidae</taxon>
        <taxon>Cryptotermitinae</taxon>
        <taxon>Cryptotermes</taxon>
    </lineage>
</organism>
<dbReference type="Gene3D" id="4.10.60.10">
    <property type="entry name" value="Zinc finger, CCHC-type"/>
    <property type="match status" value="1"/>
</dbReference>
<evidence type="ECO:0000259" key="3">
    <source>
        <dbReference type="PROSITE" id="PS50158"/>
    </source>
</evidence>
<protein>
    <recommendedName>
        <fullName evidence="3">CCHC-type domain-containing protein</fullName>
    </recommendedName>
</protein>
<dbReference type="PANTHER" id="PTHR46888">
    <property type="entry name" value="ZINC KNUCKLE DOMAINCONTAINING PROTEIN-RELATED"/>
    <property type="match status" value="1"/>
</dbReference>
<dbReference type="InterPro" id="IPR001878">
    <property type="entry name" value="Znf_CCHC"/>
</dbReference>
<proteinExistence type="predicted"/>
<dbReference type="SMART" id="SM00343">
    <property type="entry name" value="ZnF_C2HC"/>
    <property type="match status" value="1"/>
</dbReference>
<feature type="region of interest" description="Disordered" evidence="2">
    <location>
        <begin position="201"/>
        <end position="291"/>
    </location>
</feature>
<dbReference type="GO" id="GO:0008270">
    <property type="term" value="F:zinc ion binding"/>
    <property type="evidence" value="ECO:0007669"/>
    <property type="project" value="UniProtKB-KW"/>
</dbReference>
<dbReference type="AlphaFoldDB" id="A0A2J7PKJ6"/>
<dbReference type="OrthoDB" id="6780827at2759"/>
<keyword evidence="5" id="KW-1185">Reference proteome</keyword>
<feature type="compositionally biased region" description="Basic and acidic residues" evidence="2">
    <location>
        <begin position="271"/>
        <end position="283"/>
    </location>
</feature>
<dbReference type="Pfam" id="PF00098">
    <property type="entry name" value="zf-CCHC"/>
    <property type="match status" value="1"/>
</dbReference>
<comment type="caution">
    <text evidence="4">The sequence shown here is derived from an EMBL/GenBank/DDBJ whole genome shotgun (WGS) entry which is preliminary data.</text>
</comment>
<reference evidence="4 5" key="1">
    <citation type="submission" date="2017-12" db="EMBL/GenBank/DDBJ databases">
        <title>Hemimetabolous genomes reveal molecular basis of termite eusociality.</title>
        <authorList>
            <person name="Harrison M.C."/>
            <person name="Jongepier E."/>
            <person name="Robertson H.M."/>
            <person name="Arning N."/>
            <person name="Bitard-Feildel T."/>
            <person name="Chao H."/>
            <person name="Childers C.P."/>
            <person name="Dinh H."/>
            <person name="Doddapaneni H."/>
            <person name="Dugan S."/>
            <person name="Gowin J."/>
            <person name="Greiner C."/>
            <person name="Han Y."/>
            <person name="Hu H."/>
            <person name="Hughes D.S.T."/>
            <person name="Huylmans A.-K."/>
            <person name="Kemena C."/>
            <person name="Kremer L.P.M."/>
            <person name="Lee S.L."/>
            <person name="Lopez-Ezquerra A."/>
            <person name="Mallet L."/>
            <person name="Monroy-Kuhn J.M."/>
            <person name="Moser A."/>
            <person name="Murali S.C."/>
            <person name="Muzny D.M."/>
            <person name="Otani S."/>
            <person name="Piulachs M.-D."/>
            <person name="Poelchau M."/>
            <person name="Qu J."/>
            <person name="Schaub F."/>
            <person name="Wada-Katsumata A."/>
            <person name="Worley K.C."/>
            <person name="Xie Q."/>
            <person name="Ylla G."/>
            <person name="Poulsen M."/>
            <person name="Gibbs R.A."/>
            <person name="Schal C."/>
            <person name="Richards S."/>
            <person name="Belles X."/>
            <person name="Korb J."/>
            <person name="Bornberg-Bauer E."/>
        </authorList>
    </citation>
    <scope>NUCLEOTIDE SEQUENCE [LARGE SCALE GENOMIC DNA]</scope>
    <source>
        <tissue evidence="4">Whole body</tissue>
    </source>
</reference>
<evidence type="ECO:0000313" key="4">
    <source>
        <dbReference type="EMBL" id="PNF16854.1"/>
    </source>
</evidence>
<evidence type="ECO:0000313" key="5">
    <source>
        <dbReference type="Proteomes" id="UP000235965"/>
    </source>
</evidence>
<feature type="compositionally biased region" description="Basic and acidic residues" evidence="2">
    <location>
        <begin position="247"/>
        <end position="256"/>
    </location>
</feature>
<keyword evidence="1" id="KW-0863">Zinc-finger</keyword>
<dbReference type="GO" id="GO:0003676">
    <property type="term" value="F:nucleic acid binding"/>
    <property type="evidence" value="ECO:0007669"/>
    <property type="project" value="InterPro"/>
</dbReference>
<dbReference type="InterPro" id="IPR036875">
    <property type="entry name" value="Znf_CCHC_sf"/>
</dbReference>
<accession>A0A2J7PKJ6</accession>
<keyword evidence="1" id="KW-0479">Metal-binding</keyword>
<gene>
    <name evidence="4" type="ORF">B7P43_G06774</name>
</gene>
<dbReference type="STRING" id="105785.A0A2J7PKJ6"/>
<dbReference type="Proteomes" id="UP000235965">
    <property type="component" value="Unassembled WGS sequence"/>
</dbReference>
<evidence type="ECO:0000256" key="1">
    <source>
        <dbReference type="PROSITE-ProRule" id="PRU00047"/>
    </source>
</evidence>
<dbReference type="PANTHER" id="PTHR46888:SF1">
    <property type="entry name" value="RIBONUCLEASE H"/>
    <property type="match status" value="1"/>
</dbReference>
<dbReference type="InParanoid" id="A0A2J7PKJ6"/>
<name>A0A2J7PKJ6_9NEOP</name>
<feature type="domain" description="CCHC-type" evidence="3">
    <location>
        <begin position="261"/>
        <end position="275"/>
    </location>
</feature>
<feature type="compositionally biased region" description="Basic and acidic residues" evidence="2">
    <location>
        <begin position="202"/>
        <end position="220"/>
    </location>
</feature>
<dbReference type="EMBL" id="NEVH01024538">
    <property type="protein sequence ID" value="PNF16854.1"/>
    <property type="molecule type" value="Genomic_DNA"/>
</dbReference>
<keyword evidence="1" id="KW-0862">Zinc</keyword>
<dbReference type="PROSITE" id="PS50158">
    <property type="entry name" value="ZF_CCHC"/>
    <property type="match status" value="1"/>
</dbReference>
<sequence>MEARIAQLEQLLKGLTIGVKTKDLSLATSIREWNGHSQAKPITEFLAQVEQCARVSNWSEEDVVNIIKAKLTGEARQFVSGRDQLTNDNVRYEVLKAALVDRFTEKLPVRYHYNLLHEASQGKEESPIQFLDRCRALSTKTVRKSEDPTVQRILKEEAEFRLLTSFVYGMRGEAGRELRIRNPETLDQALNIATAVYNAKQMEPHRKDHDTLTVKTERKSFTSPKGYRSPWNKRSQPRGSPVRRSKERRDTNRDWVRPPVKCFSCGRQGHIARDCEARREPTTQREQSSPN</sequence>
<dbReference type="SUPFAM" id="SSF57756">
    <property type="entry name" value="Retrovirus zinc finger-like domains"/>
    <property type="match status" value="1"/>
</dbReference>